<dbReference type="Proteomes" id="UP001066276">
    <property type="component" value="Chromosome 3_2"/>
</dbReference>
<evidence type="ECO:0000256" key="1">
    <source>
        <dbReference type="SAM" id="MobiDB-lite"/>
    </source>
</evidence>
<comment type="caution">
    <text evidence="2">The sequence shown here is derived from an EMBL/GenBank/DDBJ whole genome shotgun (WGS) entry which is preliminary data.</text>
</comment>
<dbReference type="EMBL" id="JANPWB010000006">
    <property type="protein sequence ID" value="KAJ1176955.1"/>
    <property type="molecule type" value="Genomic_DNA"/>
</dbReference>
<gene>
    <name evidence="2" type="ORF">NDU88_002222</name>
</gene>
<feature type="region of interest" description="Disordered" evidence="1">
    <location>
        <begin position="76"/>
        <end position="108"/>
    </location>
</feature>
<sequence>MPKFRRSSTSARGPSECLGLPLSLLFLRSSFLPSRGEQSPRGPASPDAHPSSLCGSWKGGRVAALFTTLAGHLTAAHGGRRRLHPRRSPATGSIPGRRAPFASDGARHAKQARPVASCLRTCSSVAPAILGSGGRQAALPDLGSRAHMRPSWL</sequence>
<evidence type="ECO:0000313" key="2">
    <source>
        <dbReference type="EMBL" id="KAJ1176955.1"/>
    </source>
</evidence>
<organism evidence="2 3">
    <name type="scientific">Pleurodeles waltl</name>
    <name type="common">Iberian ribbed newt</name>
    <dbReference type="NCBI Taxonomy" id="8319"/>
    <lineage>
        <taxon>Eukaryota</taxon>
        <taxon>Metazoa</taxon>
        <taxon>Chordata</taxon>
        <taxon>Craniata</taxon>
        <taxon>Vertebrata</taxon>
        <taxon>Euteleostomi</taxon>
        <taxon>Amphibia</taxon>
        <taxon>Batrachia</taxon>
        <taxon>Caudata</taxon>
        <taxon>Salamandroidea</taxon>
        <taxon>Salamandridae</taxon>
        <taxon>Pleurodelinae</taxon>
        <taxon>Pleurodeles</taxon>
    </lineage>
</organism>
<name>A0AAV7TL55_PLEWA</name>
<keyword evidence="3" id="KW-1185">Reference proteome</keyword>
<accession>A0AAV7TL55</accession>
<protein>
    <submittedName>
        <fullName evidence="2">Uncharacterized protein</fullName>
    </submittedName>
</protein>
<feature type="compositionally biased region" description="Basic residues" evidence="1">
    <location>
        <begin position="78"/>
        <end position="87"/>
    </location>
</feature>
<dbReference type="AlphaFoldDB" id="A0AAV7TL55"/>
<evidence type="ECO:0000313" key="3">
    <source>
        <dbReference type="Proteomes" id="UP001066276"/>
    </source>
</evidence>
<reference evidence="2" key="1">
    <citation type="journal article" date="2022" name="bioRxiv">
        <title>Sequencing and chromosome-scale assembly of the giantPleurodeles waltlgenome.</title>
        <authorList>
            <person name="Brown T."/>
            <person name="Elewa A."/>
            <person name="Iarovenko S."/>
            <person name="Subramanian E."/>
            <person name="Araus A.J."/>
            <person name="Petzold A."/>
            <person name="Susuki M."/>
            <person name="Suzuki K.-i.T."/>
            <person name="Hayashi T."/>
            <person name="Toyoda A."/>
            <person name="Oliveira C."/>
            <person name="Osipova E."/>
            <person name="Leigh N.D."/>
            <person name="Simon A."/>
            <person name="Yun M.H."/>
        </authorList>
    </citation>
    <scope>NUCLEOTIDE SEQUENCE</scope>
    <source>
        <strain evidence="2">20211129_DDA</strain>
        <tissue evidence="2">Liver</tissue>
    </source>
</reference>
<proteinExistence type="predicted"/>